<dbReference type="Proteomes" id="UP000199473">
    <property type="component" value="Unassembled WGS sequence"/>
</dbReference>
<protein>
    <submittedName>
        <fullName evidence="2">Uncharacterized protein</fullName>
    </submittedName>
</protein>
<dbReference type="AlphaFoldDB" id="A0A1I3XUW1"/>
<dbReference type="EMBL" id="FOSQ01000001">
    <property type="protein sequence ID" value="SFK23263.1"/>
    <property type="molecule type" value="Genomic_DNA"/>
</dbReference>
<name>A0A1I3XUW1_9PROT</name>
<keyword evidence="3" id="KW-1185">Reference proteome</keyword>
<accession>A0A1I3XUW1</accession>
<organism evidence="2 3">
    <name type="scientific">Falsiroseomonas stagni DSM 19981</name>
    <dbReference type="NCBI Taxonomy" id="1123062"/>
    <lineage>
        <taxon>Bacteria</taxon>
        <taxon>Pseudomonadati</taxon>
        <taxon>Pseudomonadota</taxon>
        <taxon>Alphaproteobacteria</taxon>
        <taxon>Acetobacterales</taxon>
        <taxon>Roseomonadaceae</taxon>
        <taxon>Falsiroseomonas</taxon>
    </lineage>
</organism>
<dbReference type="RefSeq" id="WP_175533695.1">
    <property type="nucleotide sequence ID" value="NZ_FOSQ01000001.1"/>
</dbReference>
<keyword evidence="1" id="KW-0472">Membrane</keyword>
<keyword evidence="1" id="KW-1133">Transmembrane helix</keyword>
<gene>
    <name evidence="2" type="ORF">SAMN02745775_101672</name>
</gene>
<evidence type="ECO:0000313" key="2">
    <source>
        <dbReference type="EMBL" id="SFK23263.1"/>
    </source>
</evidence>
<feature type="transmembrane region" description="Helical" evidence="1">
    <location>
        <begin position="29"/>
        <end position="50"/>
    </location>
</feature>
<evidence type="ECO:0000313" key="3">
    <source>
        <dbReference type="Proteomes" id="UP000199473"/>
    </source>
</evidence>
<dbReference type="STRING" id="1123062.SAMN02745775_101672"/>
<keyword evidence="1" id="KW-0812">Transmembrane</keyword>
<sequence>MAEFPPPRRPRAAPLTDRLTQFLEGPGALALRALLVMGTTAAALAALGLIRP</sequence>
<evidence type="ECO:0000256" key="1">
    <source>
        <dbReference type="SAM" id="Phobius"/>
    </source>
</evidence>
<proteinExistence type="predicted"/>
<reference evidence="2 3" key="1">
    <citation type="submission" date="2016-10" db="EMBL/GenBank/DDBJ databases">
        <authorList>
            <person name="de Groot N.N."/>
        </authorList>
    </citation>
    <scope>NUCLEOTIDE SEQUENCE [LARGE SCALE GENOMIC DNA]</scope>
    <source>
        <strain evidence="2 3">DSM 19981</strain>
    </source>
</reference>